<dbReference type="CDD" id="cd23992">
    <property type="entry name" value="PBP_GOBP"/>
    <property type="match status" value="1"/>
</dbReference>
<comment type="subcellular location">
    <subcellularLocation>
        <location evidence="1">Secreted</location>
    </subcellularLocation>
</comment>
<feature type="chain" id="PRO_5002187049" evidence="5">
    <location>
        <begin position="19"/>
        <end position="135"/>
    </location>
</feature>
<evidence type="ECO:0000256" key="5">
    <source>
        <dbReference type="SAM" id="SignalP"/>
    </source>
</evidence>
<reference evidence="6" key="1">
    <citation type="journal article" date="2015" name="Comp. Biochem. Physiol. Part D Genomics Proteomics">
        <title>Identification of candidate chemosensory genes in the antennal transcriptome of Tenebrio molitor (Coleoptera: Tenebrionidae).</title>
        <authorList>
            <person name="Liu S."/>
            <person name="Rao X.J."/>
            <person name="Li M.Y."/>
            <person name="Feng M.F."/>
            <person name="He M.Z."/>
            <person name="Li S.G."/>
        </authorList>
    </citation>
    <scope>NUCLEOTIDE SEQUENCE</scope>
    <source>
        <strain evidence="6">AAU-P</strain>
    </source>
</reference>
<comment type="similarity">
    <text evidence="2">Belongs to the PBP/GOBP family.</text>
</comment>
<protein>
    <submittedName>
        <fullName evidence="6">Odorant-binding protein 2 mRNA</fullName>
    </submittedName>
</protein>
<evidence type="ECO:0000256" key="1">
    <source>
        <dbReference type="ARBA" id="ARBA00004613"/>
    </source>
</evidence>
<accession>A0A0C5BNF4</accession>
<keyword evidence="4 5" id="KW-0732">Signal</keyword>
<dbReference type="RefSeq" id="XP_068904497.1">
    <property type="nucleotide sequence ID" value="XM_069048396.1"/>
</dbReference>
<keyword evidence="3" id="KW-0964">Secreted</keyword>
<dbReference type="Pfam" id="PF01395">
    <property type="entry name" value="PBP_GOBP"/>
    <property type="match status" value="1"/>
</dbReference>
<dbReference type="KEGG" id="tmol:138131410"/>
<dbReference type="InterPro" id="IPR036728">
    <property type="entry name" value="PBP_GOBP_sf"/>
</dbReference>
<dbReference type="GeneID" id="138131410"/>
<dbReference type="InterPro" id="IPR006170">
    <property type="entry name" value="PBP/GOBP"/>
</dbReference>
<name>A0A0C5BNF4_TENMO</name>
<organism evidence="6">
    <name type="scientific">Tenebrio molitor</name>
    <name type="common">Yellow mealworm beetle</name>
    <dbReference type="NCBI Taxonomy" id="7067"/>
    <lineage>
        <taxon>Eukaryota</taxon>
        <taxon>Metazoa</taxon>
        <taxon>Ecdysozoa</taxon>
        <taxon>Arthropoda</taxon>
        <taxon>Hexapoda</taxon>
        <taxon>Insecta</taxon>
        <taxon>Pterygota</taxon>
        <taxon>Neoptera</taxon>
        <taxon>Endopterygota</taxon>
        <taxon>Coleoptera</taxon>
        <taxon>Polyphaga</taxon>
        <taxon>Cucujiformia</taxon>
        <taxon>Tenebrionidae</taxon>
        <taxon>Tenebrio</taxon>
    </lineage>
</organism>
<dbReference type="PANTHER" id="PTHR11857">
    <property type="entry name" value="ODORANT BINDING PROTEIN-RELATED"/>
    <property type="match status" value="1"/>
</dbReference>
<evidence type="ECO:0000313" key="6">
    <source>
        <dbReference type="EMBL" id="AJM71476.1"/>
    </source>
</evidence>
<feature type="signal peptide" evidence="5">
    <location>
        <begin position="1"/>
        <end position="18"/>
    </location>
</feature>
<proteinExistence type="evidence at transcript level"/>
<dbReference type="Gene3D" id="1.10.238.20">
    <property type="entry name" value="Pheromone/general odorant binding protein domain"/>
    <property type="match status" value="1"/>
</dbReference>
<dbReference type="PANTHER" id="PTHR11857:SF43">
    <property type="entry name" value="GEO07291P1-RELATED"/>
    <property type="match status" value="1"/>
</dbReference>
<evidence type="ECO:0000256" key="4">
    <source>
        <dbReference type="ARBA" id="ARBA00022729"/>
    </source>
</evidence>
<dbReference type="GO" id="GO:0007608">
    <property type="term" value="P:sensory perception of smell"/>
    <property type="evidence" value="ECO:0007669"/>
    <property type="project" value="TreeGrafter"/>
</dbReference>
<dbReference type="SUPFAM" id="SSF47565">
    <property type="entry name" value="Insect pheromone/odorant-binding proteins"/>
    <property type="match status" value="1"/>
</dbReference>
<sequence length="135" mass="15980">MSLKFLIVFLISPFFVASKVDIPPDLQKFIDDLHDYCLKDRGLTEDDFNKFDITKKDPVMMCYMKCLFTRANWMNNDEVLQYDFIKDNVHHSVRHITLPELENCGTKTAEGAECEKSYNFYYCMNQVEPEDWVLI</sequence>
<evidence type="ECO:0000256" key="2">
    <source>
        <dbReference type="ARBA" id="ARBA00008098"/>
    </source>
</evidence>
<dbReference type="GO" id="GO:0005615">
    <property type="term" value="C:extracellular space"/>
    <property type="evidence" value="ECO:0007669"/>
    <property type="project" value="TreeGrafter"/>
</dbReference>
<dbReference type="AlphaFoldDB" id="A0A0C5BNF4"/>
<dbReference type="OrthoDB" id="7881430at2759"/>
<dbReference type="GO" id="GO:0005549">
    <property type="term" value="F:odorant binding"/>
    <property type="evidence" value="ECO:0007669"/>
    <property type="project" value="InterPro"/>
</dbReference>
<dbReference type="EMBL" id="KP071916">
    <property type="protein sequence ID" value="AJM71476.1"/>
    <property type="molecule type" value="mRNA"/>
</dbReference>
<evidence type="ECO:0000256" key="3">
    <source>
        <dbReference type="ARBA" id="ARBA00022525"/>
    </source>
</evidence>